<dbReference type="InterPro" id="IPR014772">
    <property type="entry name" value="Munc13_dom-2"/>
</dbReference>
<dbReference type="CDD" id="cd08395">
    <property type="entry name" value="C2C_Munc13"/>
    <property type="match status" value="1"/>
</dbReference>
<feature type="domain" description="MHD2" evidence="11">
    <location>
        <begin position="1209"/>
        <end position="1374"/>
    </location>
</feature>
<dbReference type="Ensembl" id="ENSHHUT00000073135.1">
    <property type="protein sequence ID" value="ENSHHUP00000070782.1"/>
    <property type="gene ID" value="ENSHHUG00000041423.1"/>
</dbReference>
<dbReference type="InterPro" id="IPR002219">
    <property type="entry name" value="PKC_DAG/PE"/>
</dbReference>
<dbReference type="SMART" id="SM00239">
    <property type="entry name" value="C2"/>
    <property type="match status" value="3"/>
</dbReference>
<keyword evidence="5" id="KW-0862">Zinc</keyword>
<dbReference type="Gene3D" id="2.60.40.150">
    <property type="entry name" value="C2 domain"/>
    <property type="match status" value="3"/>
</dbReference>
<dbReference type="GO" id="GO:0008270">
    <property type="term" value="F:zinc ion binding"/>
    <property type="evidence" value="ECO:0007669"/>
    <property type="project" value="UniProtKB-KW"/>
</dbReference>
<evidence type="ECO:0000256" key="7">
    <source>
        <dbReference type="SAM" id="MobiDB-lite"/>
    </source>
</evidence>
<dbReference type="GO" id="GO:0061789">
    <property type="term" value="P:dense core granule priming"/>
    <property type="evidence" value="ECO:0007669"/>
    <property type="project" value="TreeGrafter"/>
</dbReference>
<dbReference type="GO" id="GO:0005509">
    <property type="term" value="F:calcium ion binding"/>
    <property type="evidence" value="ECO:0007669"/>
    <property type="project" value="InterPro"/>
</dbReference>
<proteinExistence type="predicted"/>
<dbReference type="GO" id="GO:0017075">
    <property type="term" value="F:syntaxin-1 binding"/>
    <property type="evidence" value="ECO:0007669"/>
    <property type="project" value="TreeGrafter"/>
</dbReference>
<dbReference type="Pfam" id="PF00130">
    <property type="entry name" value="C1_1"/>
    <property type="match status" value="1"/>
</dbReference>
<dbReference type="FunFam" id="2.60.40.150:FF:000002">
    <property type="entry name" value="Protein unc-13 homolog B"/>
    <property type="match status" value="1"/>
</dbReference>
<dbReference type="Pfam" id="PF00168">
    <property type="entry name" value="C2"/>
    <property type="match status" value="3"/>
</dbReference>
<dbReference type="FunFam" id="1.10.357.50:FF:000001">
    <property type="entry name" value="Protein unc-13 homolog B"/>
    <property type="match status" value="1"/>
</dbReference>
<dbReference type="Gene3D" id="1.10.357.50">
    <property type="match status" value="1"/>
</dbReference>
<keyword evidence="3" id="KW-0677">Repeat</keyword>
<feature type="compositionally biased region" description="Basic and acidic residues" evidence="7">
    <location>
        <begin position="178"/>
        <end position="187"/>
    </location>
</feature>
<dbReference type="Pfam" id="PF06292">
    <property type="entry name" value="MUN"/>
    <property type="match status" value="1"/>
</dbReference>
<evidence type="ECO:0000256" key="2">
    <source>
        <dbReference type="ARBA" id="ARBA00022723"/>
    </source>
</evidence>
<dbReference type="SUPFAM" id="SSF49562">
    <property type="entry name" value="C2 domain (Calcium/lipid-binding domain, CaLB)"/>
    <property type="match status" value="3"/>
</dbReference>
<dbReference type="InterPro" id="IPR000008">
    <property type="entry name" value="C2_dom"/>
</dbReference>
<reference evidence="12" key="2">
    <citation type="submission" date="2025-08" db="UniProtKB">
        <authorList>
            <consortium name="Ensembl"/>
        </authorList>
    </citation>
    <scope>IDENTIFICATION</scope>
</reference>
<dbReference type="GO" id="GO:0042734">
    <property type="term" value="C:presynaptic membrane"/>
    <property type="evidence" value="ECO:0007669"/>
    <property type="project" value="TreeGrafter"/>
</dbReference>
<dbReference type="InterPro" id="IPR046349">
    <property type="entry name" value="C1-like_sf"/>
</dbReference>
<evidence type="ECO:0000259" key="9">
    <source>
        <dbReference type="PROSITE" id="PS50081"/>
    </source>
</evidence>
<feature type="region of interest" description="Disordered" evidence="7">
    <location>
        <begin position="173"/>
        <end position="263"/>
    </location>
</feature>
<dbReference type="GO" id="GO:0005516">
    <property type="term" value="F:calmodulin binding"/>
    <property type="evidence" value="ECO:0007669"/>
    <property type="project" value="TreeGrafter"/>
</dbReference>
<keyword evidence="13" id="KW-1185">Reference proteome</keyword>
<dbReference type="Proteomes" id="UP000314982">
    <property type="component" value="Unassembled WGS sequence"/>
</dbReference>
<sequence length="1561" mass="177054">FVSVCFAVKKAKLDGPQEKFNTYVTLKVQNVKSTTIAVRGAQPCWEQDFMFEINRLDLGLTVEVWNKGLIWDTMVGTLWIPLQNIRQSNEDGPGQWLTLDSQVIMAENEITGTKDPTFHRVLLDTRFELPLDIPEDEARYWAKKLEQLNAIRDQDVRHLLSSLCLTVSCLDEDPDSAVDDRDSDYRSETSNSIPPPFYTTSQPNASMHQYPIQRDQRYSSHTSYNGSIQDPTGSSRYASSGELSRGSSQLSEEFGPENEGSLRGSVELYDENDSYHSCHSSVSYDKESAGWDPDEPEVVFSDEGGYVKDGGEEGAIYDEEEGELYEPEEGEGDCHFVLKALIECISITVCTELLYLKRISSFIVIHSILSFTPLPGLPQSLAQNSRKAGITSAMASSTLNNEELKSHVYKKTLQALIYPISCTTPHNFEVWTATTPTYCYECEGLLWGIARQGMRCTECGVKCHDKCQDLLNADCLQRAAEKSSKHGAEDRTQNIIMVLKDRMKIRERNKPEIFELIQEVFAMVKATHVTYMKQIKQSVLDGTSKWSAKISITVLCAQGLQAKDKTGTSDPYVTVQVGKTKKRTKTIYGNLNPVWEENFHFECHNSSDRIKVRVWDEDDDIKSRVKQKFKRESDDFLGQTIIEVRTLSGEMDVWYNLDKRTDKSAVSGAIRMHINVEIKGEETVAPYHVQYTCLHENLFHFVTDVQSSGVVKIPDAKGDDAWKVYFDETPQEIVDEFAMRYGVESIYQAMTHFACLSSKYMCPGVPAVMSTLLANINAYYAHTTQATNNVSASDRFAASNFGKERFVKLLDQLHNSLRIDLSMYRNNFPASSSERLQDLKSTVDLLTSITFFRMKVQELQSPPRASQVVKDCVKACLNSTYEYIFNNCHELYSREYQTDPAKPGVEHPEEQGPSIKNLDFWSKLITLIVSIIEEDKNSYTPCLNQFPQELNVGKISAEVMWNLFAQDMKYAMEEHEKNRLCKSADYMNLHFKVKWLYNEYCKDLPFFKSRVPEYPAWFEPFVIQWLDENEEVSRDFLHGALERDKKDGFQVTSEHALFSCSVVDVFSQLNQSFEIIRKLECPDPQIVGNYMKRFAKTIGNVLLSYADIISKYMTRVPCILINNIQQLRVQLERMFEAMGGKDLCKEASDFLKDLQVKLNTVMDDLSRIFSVSFQPQIEDNVKQMGDILGQVKGTNVGANNCSSVAQDADNVLQPIMDFLDSNLTLFAKICEKTVLKRVLKELWKLVMNTMEKTIVLPPLTDQTVQTPTPLNKGTTHRISCHVGTVCISDNELFVCVVNLHVCVSQEHMGREEAKALSPKQCAVIELALDTIKQYFHAGGVGLKKTFLEKSPDLLSLHYALSLYTQATDKLIKTFVSSQNAQGSGVDDAVGEVSIHVEIFTHPNTGEHKVTVKVVAANDLRWQTTGVFRPFVEIYIIGPHLADKKRKYATKSKNNSYAPKYNETFTYTLSNEVGTECYELQVCVKDYCFAREDRTVGMAVMQLKDMSSRGSVACWLPLGKRVHMDETGLTVLRILSQRNNDDVAKEFVKLKSDQRSPEEGRG</sequence>
<dbReference type="GO" id="GO:0005543">
    <property type="term" value="F:phospholipid binding"/>
    <property type="evidence" value="ECO:0007669"/>
    <property type="project" value="InterPro"/>
</dbReference>
<dbReference type="PROSITE" id="PS51258">
    <property type="entry name" value="MHD1"/>
    <property type="match status" value="1"/>
</dbReference>
<dbReference type="InterPro" id="IPR014770">
    <property type="entry name" value="Munc13_1"/>
</dbReference>
<feature type="domain" description="C2" evidence="8">
    <location>
        <begin position="1388"/>
        <end position="1515"/>
    </location>
</feature>
<protein>
    <recommendedName>
        <fullName evidence="14">Unc-13 homolog A (C. elegans)</fullName>
    </recommendedName>
</protein>
<dbReference type="InterPro" id="IPR027080">
    <property type="entry name" value="Unc-13"/>
</dbReference>
<feature type="domain" description="MHD1" evidence="10">
    <location>
        <begin position="966"/>
        <end position="1109"/>
    </location>
</feature>
<reference evidence="13" key="1">
    <citation type="submission" date="2018-06" db="EMBL/GenBank/DDBJ databases">
        <title>Genome assembly of Danube salmon.</title>
        <authorList>
            <person name="Macqueen D.J."/>
            <person name="Gundappa M.K."/>
        </authorList>
    </citation>
    <scope>NUCLEOTIDE SEQUENCE [LARGE SCALE GENOMIC DNA]</scope>
</reference>
<evidence type="ECO:0000256" key="4">
    <source>
        <dbReference type="ARBA" id="ARBA00022771"/>
    </source>
</evidence>
<dbReference type="PANTHER" id="PTHR10480:SF1">
    <property type="entry name" value="PROTEIN UNC-13 HOMOLOG A"/>
    <property type="match status" value="1"/>
</dbReference>
<dbReference type="FunFam" id="2.60.40.150:FF:000014">
    <property type="entry name" value="protein unc-13 homolog B"/>
    <property type="match status" value="1"/>
</dbReference>
<dbReference type="GO" id="GO:0016081">
    <property type="term" value="P:synaptic vesicle docking"/>
    <property type="evidence" value="ECO:0007669"/>
    <property type="project" value="TreeGrafter"/>
</dbReference>
<accession>A0A4W5Q457</accession>
<feature type="compositionally biased region" description="Polar residues" evidence="7">
    <location>
        <begin position="219"/>
        <end position="251"/>
    </location>
</feature>
<feature type="compositionally biased region" description="Polar residues" evidence="7">
    <location>
        <begin position="188"/>
        <end position="207"/>
    </location>
</feature>
<dbReference type="PRINTS" id="PR00360">
    <property type="entry name" value="C2DOMAIN"/>
</dbReference>
<evidence type="ECO:0000259" key="8">
    <source>
        <dbReference type="PROSITE" id="PS50004"/>
    </source>
</evidence>
<dbReference type="GO" id="GO:0031594">
    <property type="term" value="C:neuromuscular junction"/>
    <property type="evidence" value="ECO:0007669"/>
    <property type="project" value="TreeGrafter"/>
</dbReference>
<dbReference type="GO" id="GO:0035249">
    <property type="term" value="P:synaptic transmission, glutamatergic"/>
    <property type="evidence" value="ECO:0007669"/>
    <property type="project" value="TreeGrafter"/>
</dbReference>
<feature type="domain" description="Phorbol-ester/DAG-type" evidence="9">
    <location>
        <begin position="425"/>
        <end position="475"/>
    </location>
</feature>
<dbReference type="SMART" id="SM00109">
    <property type="entry name" value="C1"/>
    <property type="match status" value="1"/>
</dbReference>
<dbReference type="Gene3D" id="3.30.60.20">
    <property type="match status" value="1"/>
</dbReference>
<feature type="domain" description="C2" evidence="8">
    <location>
        <begin position="531"/>
        <end position="655"/>
    </location>
</feature>
<dbReference type="GO" id="GO:0019992">
    <property type="term" value="F:diacylglycerol binding"/>
    <property type="evidence" value="ECO:0007669"/>
    <property type="project" value="InterPro"/>
</dbReference>
<dbReference type="SMART" id="SM01145">
    <property type="entry name" value="DUF1041"/>
    <property type="match status" value="1"/>
</dbReference>
<dbReference type="STRING" id="62062.ENSHHUP00000070782"/>
<dbReference type="CDD" id="cd08394">
    <property type="entry name" value="C2A_Munc13"/>
    <property type="match status" value="1"/>
</dbReference>
<feature type="domain" description="C2" evidence="8">
    <location>
        <begin position="1"/>
        <end position="97"/>
    </location>
</feature>
<dbReference type="PROSITE" id="PS50004">
    <property type="entry name" value="C2"/>
    <property type="match status" value="3"/>
</dbReference>
<evidence type="ECO:0000313" key="13">
    <source>
        <dbReference type="Proteomes" id="UP000314982"/>
    </source>
</evidence>
<evidence type="ECO:0000313" key="12">
    <source>
        <dbReference type="Ensembl" id="ENSHHUP00000070782.1"/>
    </source>
</evidence>
<evidence type="ECO:0000259" key="10">
    <source>
        <dbReference type="PROSITE" id="PS51258"/>
    </source>
</evidence>
<keyword evidence="2" id="KW-0479">Metal-binding</keyword>
<dbReference type="GO" id="GO:0043195">
    <property type="term" value="C:terminal bouton"/>
    <property type="evidence" value="ECO:0007669"/>
    <property type="project" value="TreeGrafter"/>
</dbReference>
<dbReference type="Gene3D" id="1.20.58.1100">
    <property type="match status" value="1"/>
</dbReference>
<evidence type="ECO:0000259" key="11">
    <source>
        <dbReference type="PROSITE" id="PS51259"/>
    </source>
</evidence>
<dbReference type="PANTHER" id="PTHR10480">
    <property type="entry name" value="PROTEIN UNC-13 HOMOLOG"/>
    <property type="match status" value="1"/>
</dbReference>
<dbReference type="InterPro" id="IPR010439">
    <property type="entry name" value="MUN_dom"/>
</dbReference>
<keyword evidence="4" id="KW-0863">Zinc-finger</keyword>
<dbReference type="PROSITE" id="PS50081">
    <property type="entry name" value="ZF_DAG_PE_2"/>
    <property type="match status" value="1"/>
</dbReference>
<evidence type="ECO:0008006" key="14">
    <source>
        <dbReference type="Google" id="ProtNLM"/>
    </source>
</evidence>
<dbReference type="GO" id="GO:0030672">
    <property type="term" value="C:synaptic vesicle membrane"/>
    <property type="evidence" value="ECO:0007669"/>
    <property type="project" value="TreeGrafter"/>
</dbReference>
<evidence type="ECO:0000256" key="3">
    <source>
        <dbReference type="ARBA" id="ARBA00022737"/>
    </source>
</evidence>
<reference evidence="12" key="3">
    <citation type="submission" date="2025-09" db="UniProtKB">
        <authorList>
            <consortium name="Ensembl"/>
        </authorList>
    </citation>
    <scope>IDENTIFICATION</scope>
</reference>
<keyword evidence="1" id="KW-0268">Exocytosis</keyword>
<dbReference type="SUPFAM" id="SSF57889">
    <property type="entry name" value="Cysteine-rich domain"/>
    <property type="match status" value="1"/>
</dbReference>
<dbReference type="GO" id="GO:0099525">
    <property type="term" value="P:presynaptic dense core vesicle exocytosis"/>
    <property type="evidence" value="ECO:0007669"/>
    <property type="project" value="TreeGrafter"/>
</dbReference>
<keyword evidence="6" id="KW-0106">Calcium</keyword>
<organism evidence="12 13">
    <name type="scientific">Hucho hucho</name>
    <name type="common">huchen</name>
    <dbReference type="NCBI Taxonomy" id="62062"/>
    <lineage>
        <taxon>Eukaryota</taxon>
        <taxon>Metazoa</taxon>
        <taxon>Chordata</taxon>
        <taxon>Craniata</taxon>
        <taxon>Vertebrata</taxon>
        <taxon>Euteleostomi</taxon>
        <taxon>Actinopterygii</taxon>
        <taxon>Neopterygii</taxon>
        <taxon>Teleostei</taxon>
        <taxon>Protacanthopterygii</taxon>
        <taxon>Salmoniformes</taxon>
        <taxon>Salmonidae</taxon>
        <taxon>Salmoninae</taxon>
        <taxon>Hucho</taxon>
    </lineage>
</organism>
<dbReference type="CDD" id="cd20859">
    <property type="entry name" value="C1_Munc13-2-like"/>
    <property type="match status" value="1"/>
</dbReference>
<name>A0A4W5Q457_9TELE</name>
<dbReference type="PROSITE" id="PS51259">
    <property type="entry name" value="MHD2"/>
    <property type="match status" value="1"/>
</dbReference>
<dbReference type="GeneTree" id="ENSGT00940000154929"/>
<dbReference type="FunFam" id="3.30.60.20:FF:000001">
    <property type="entry name" value="Protein unc-13 homolog B"/>
    <property type="match status" value="1"/>
</dbReference>
<dbReference type="GO" id="GO:0016082">
    <property type="term" value="P:synaptic vesicle priming"/>
    <property type="evidence" value="ECO:0007669"/>
    <property type="project" value="TreeGrafter"/>
</dbReference>
<dbReference type="CDD" id="cd04027">
    <property type="entry name" value="C2B_Munc13"/>
    <property type="match status" value="1"/>
</dbReference>
<dbReference type="InterPro" id="IPR037302">
    <property type="entry name" value="Unc-13_C2B"/>
</dbReference>
<evidence type="ECO:0000256" key="5">
    <source>
        <dbReference type="ARBA" id="ARBA00022833"/>
    </source>
</evidence>
<evidence type="ECO:0000256" key="1">
    <source>
        <dbReference type="ARBA" id="ARBA00022483"/>
    </source>
</evidence>
<dbReference type="InterPro" id="IPR035892">
    <property type="entry name" value="C2_domain_sf"/>
</dbReference>
<dbReference type="PROSITE" id="PS00479">
    <property type="entry name" value="ZF_DAG_PE_1"/>
    <property type="match status" value="1"/>
</dbReference>
<evidence type="ECO:0000256" key="6">
    <source>
        <dbReference type="ARBA" id="ARBA00022837"/>
    </source>
</evidence>
<dbReference type="GO" id="GO:0098831">
    <property type="term" value="C:presynaptic active zone cytoplasmic component"/>
    <property type="evidence" value="ECO:0007669"/>
    <property type="project" value="TreeGrafter"/>
</dbReference>
<dbReference type="FunFam" id="2.60.40.150:FF:000031">
    <property type="entry name" value="Protein unc-13 homolog B"/>
    <property type="match status" value="1"/>
</dbReference>